<feature type="chain" id="PRO_5038045853" evidence="1">
    <location>
        <begin position="19"/>
        <end position="488"/>
    </location>
</feature>
<dbReference type="InterPro" id="IPR012444">
    <property type="entry name" value="DUF1647"/>
</dbReference>
<dbReference type="Proteomes" id="UP000887560">
    <property type="component" value="Unplaced"/>
</dbReference>
<reference evidence="3" key="1">
    <citation type="submission" date="2022-11" db="UniProtKB">
        <authorList>
            <consortium name="WormBaseParasite"/>
        </authorList>
    </citation>
    <scope>IDENTIFICATION</scope>
</reference>
<accession>A0A915P4P1</accession>
<organism evidence="2 3">
    <name type="scientific">Meloidogyne floridensis</name>
    <dbReference type="NCBI Taxonomy" id="298350"/>
    <lineage>
        <taxon>Eukaryota</taxon>
        <taxon>Metazoa</taxon>
        <taxon>Ecdysozoa</taxon>
        <taxon>Nematoda</taxon>
        <taxon>Chromadorea</taxon>
        <taxon>Rhabditida</taxon>
        <taxon>Tylenchina</taxon>
        <taxon>Tylenchomorpha</taxon>
        <taxon>Tylenchoidea</taxon>
        <taxon>Meloidogynidae</taxon>
        <taxon>Meloidogyninae</taxon>
        <taxon>Meloidogyne</taxon>
    </lineage>
</organism>
<evidence type="ECO:0000256" key="1">
    <source>
        <dbReference type="SAM" id="SignalP"/>
    </source>
</evidence>
<sequence>MILQFVILYLIFFCFCDCNLRDRELALIANLNRLPLVQRVEQVEKLSKNTQNEWYQSLSANIYEFNTTNSENKMSSECCGEKMSYSFTVRTNDNLTENSINGKKFDCALLSTLNKYKLGDKYKVTRKITVKKPGNDHFTIVTAADIKYYATLRKLLYFVKKQFGCSQKIIGYDLGGISEDIDKMNELNQVCGLEWKKFDFSIMPKEVHHLNVYAWKIYILAEIYSKYDTFIWMDTSIVMNEASSLNPTFEAFEKDVISGAVLHGYASHSIQFATNLRMYSYLPLLTNWIKVENKEWDKDMYEANFMIMHKSEDTRQILKWALLCASTKQCIAPDDSKLLCPDDRTLIAACHRFDQSVLGILSVNSEYQRFVINNDTKLLPHFHPNHPRRKSSFDVQRRESLDTNLDFKKGQTSVEASWADPYTRGTILYNLVGRKRRFAVMDNLLRQRRDQASNQAKTLYSEDIAADRSKHQYADFMTSGTILNNLVG</sequence>
<protein>
    <submittedName>
        <fullName evidence="3">Nucleotide-diphospho-sugar transferase domain-containing protein</fullName>
    </submittedName>
</protein>
<dbReference type="Pfam" id="PF07801">
    <property type="entry name" value="DUF1647"/>
    <property type="match status" value="1"/>
</dbReference>
<feature type="signal peptide" evidence="1">
    <location>
        <begin position="1"/>
        <end position="18"/>
    </location>
</feature>
<proteinExistence type="predicted"/>
<keyword evidence="1" id="KW-0732">Signal</keyword>
<dbReference type="AlphaFoldDB" id="A0A915P4P1"/>
<dbReference type="WBParaSite" id="scf7180000423891.g11782">
    <property type="protein sequence ID" value="scf7180000423891.g11782"/>
    <property type="gene ID" value="scf7180000423891.g11782"/>
</dbReference>
<dbReference type="PANTHER" id="PTHR31389">
    <property type="entry name" value="LD39211P"/>
    <property type="match status" value="1"/>
</dbReference>
<dbReference type="PANTHER" id="PTHR31389:SF4">
    <property type="entry name" value="LD39211P"/>
    <property type="match status" value="1"/>
</dbReference>
<evidence type="ECO:0000313" key="3">
    <source>
        <dbReference type="WBParaSite" id="scf7180000423891.g11782"/>
    </source>
</evidence>
<evidence type="ECO:0000313" key="2">
    <source>
        <dbReference type="Proteomes" id="UP000887560"/>
    </source>
</evidence>
<name>A0A915P4P1_9BILA</name>
<keyword evidence="2" id="KW-1185">Reference proteome</keyword>